<evidence type="ECO:0008006" key="3">
    <source>
        <dbReference type="Google" id="ProtNLM"/>
    </source>
</evidence>
<keyword evidence="2" id="KW-1185">Reference proteome</keyword>
<proteinExistence type="predicted"/>
<reference evidence="1 2" key="1">
    <citation type="submission" date="2017-06" db="EMBL/GenBank/DDBJ databases">
        <title>Comparative genomic analysis of Ambrosia Fusariam Clade fungi.</title>
        <authorList>
            <person name="Stajich J.E."/>
            <person name="Carrillo J."/>
            <person name="Kijimoto T."/>
            <person name="Eskalen A."/>
            <person name="O'Donnell K."/>
            <person name="Kasson M."/>
        </authorList>
    </citation>
    <scope>NUCLEOTIDE SEQUENCE [LARGE SCALE GENOMIC DNA]</scope>
    <source>
        <strain evidence="1 2">NRRL62579</strain>
    </source>
</reference>
<evidence type="ECO:0000313" key="1">
    <source>
        <dbReference type="EMBL" id="RSM02617.1"/>
    </source>
</evidence>
<accession>A0A428TKP3</accession>
<dbReference type="EMBL" id="NKCK01000074">
    <property type="protein sequence ID" value="RSM02617.1"/>
    <property type="molecule type" value="Genomic_DNA"/>
</dbReference>
<sequence length="179" mass="20029">MVSSELPYITITTPDGQQEPVVIFGMPAAEDELAPLWQLLEEDEPVSAPSLAPEHAAQVDSSSSFDIDNATMDKIWARIDSQHEAMVTEARQAKEDSAYSALSDTVSDFKTLRVASQGFVPFRCRMCGKEYPQLAQLCRHLGNKGKQANHCRVYFDLLKERENVDSEQIVEPAQKKQKI</sequence>
<dbReference type="SUPFAM" id="SSF57667">
    <property type="entry name" value="beta-beta-alpha zinc fingers"/>
    <property type="match status" value="1"/>
</dbReference>
<dbReference type="InterPro" id="IPR036236">
    <property type="entry name" value="Znf_C2H2_sf"/>
</dbReference>
<evidence type="ECO:0000313" key="2">
    <source>
        <dbReference type="Proteomes" id="UP000287144"/>
    </source>
</evidence>
<dbReference type="AlphaFoldDB" id="A0A428TKP3"/>
<protein>
    <recommendedName>
        <fullName evidence="3">C2H2-type domain-containing protein</fullName>
    </recommendedName>
</protein>
<dbReference type="Proteomes" id="UP000287144">
    <property type="component" value="Unassembled WGS sequence"/>
</dbReference>
<name>A0A428TKP3_9HYPO</name>
<comment type="caution">
    <text evidence="1">The sequence shown here is derived from an EMBL/GenBank/DDBJ whole genome shotgun (WGS) entry which is preliminary data.</text>
</comment>
<gene>
    <name evidence="1" type="ORF">CEP52_007841</name>
</gene>
<organism evidence="1 2">
    <name type="scientific">Fusarium oligoseptatum</name>
    <dbReference type="NCBI Taxonomy" id="2604345"/>
    <lineage>
        <taxon>Eukaryota</taxon>
        <taxon>Fungi</taxon>
        <taxon>Dikarya</taxon>
        <taxon>Ascomycota</taxon>
        <taxon>Pezizomycotina</taxon>
        <taxon>Sordariomycetes</taxon>
        <taxon>Hypocreomycetidae</taxon>
        <taxon>Hypocreales</taxon>
        <taxon>Nectriaceae</taxon>
        <taxon>Fusarium</taxon>
        <taxon>Fusarium solani species complex</taxon>
    </lineage>
</organism>